<dbReference type="GO" id="GO:0007018">
    <property type="term" value="P:microtubule-based movement"/>
    <property type="evidence" value="ECO:0007669"/>
    <property type="project" value="InterPro"/>
</dbReference>
<accession>A0A9K3PUK5</accession>
<dbReference type="GO" id="GO:0005874">
    <property type="term" value="C:microtubule"/>
    <property type="evidence" value="ECO:0007669"/>
    <property type="project" value="UniProtKB-KW"/>
</dbReference>
<comment type="similarity">
    <text evidence="5 6">Belongs to the TRAFAC class myosin-kinesin ATPase superfamily. Kinesin family.</text>
</comment>
<dbReference type="PROSITE" id="PS00411">
    <property type="entry name" value="KINESIN_MOTOR_1"/>
    <property type="match status" value="1"/>
</dbReference>
<reference evidence="10" key="1">
    <citation type="journal article" date="2021" name="Sci. Rep.">
        <title>Diploid genomic architecture of Nitzschia inconspicua, an elite biomass production diatom.</title>
        <authorList>
            <person name="Oliver A."/>
            <person name="Podell S."/>
            <person name="Pinowska A."/>
            <person name="Traller J.C."/>
            <person name="Smith S.R."/>
            <person name="McClure R."/>
            <person name="Beliaev A."/>
            <person name="Bohutskyi P."/>
            <person name="Hill E.A."/>
            <person name="Rabines A."/>
            <person name="Zheng H."/>
            <person name="Allen L.Z."/>
            <person name="Kuo A."/>
            <person name="Grigoriev I.V."/>
            <person name="Allen A.E."/>
            <person name="Hazlebeck D."/>
            <person name="Allen E.E."/>
        </authorList>
    </citation>
    <scope>NUCLEOTIDE SEQUENCE</scope>
    <source>
        <strain evidence="10">Hildebrandi</strain>
    </source>
</reference>
<name>A0A9K3PUK5_9STRA</name>
<feature type="compositionally biased region" description="Polar residues" evidence="8">
    <location>
        <begin position="26"/>
        <end position="45"/>
    </location>
</feature>
<evidence type="ECO:0000256" key="6">
    <source>
        <dbReference type="RuleBase" id="RU000394"/>
    </source>
</evidence>
<protein>
    <recommendedName>
        <fullName evidence="6">Kinesin-like protein</fullName>
    </recommendedName>
</protein>
<evidence type="ECO:0000313" key="11">
    <source>
        <dbReference type="Proteomes" id="UP000693970"/>
    </source>
</evidence>
<keyword evidence="6" id="KW-0493">Microtubule</keyword>
<feature type="coiled-coil region" evidence="7">
    <location>
        <begin position="695"/>
        <end position="771"/>
    </location>
</feature>
<evidence type="ECO:0000256" key="3">
    <source>
        <dbReference type="ARBA" id="ARBA00023054"/>
    </source>
</evidence>
<organism evidence="10 11">
    <name type="scientific">Nitzschia inconspicua</name>
    <dbReference type="NCBI Taxonomy" id="303405"/>
    <lineage>
        <taxon>Eukaryota</taxon>
        <taxon>Sar</taxon>
        <taxon>Stramenopiles</taxon>
        <taxon>Ochrophyta</taxon>
        <taxon>Bacillariophyta</taxon>
        <taxon>Bacillariophyceae</taxon>
        <taxon>Bacillariophycidae</taxon>
        <taxon>Bacillariales</taxon>
        <taxon>Bacillariaceae</taxon>
        <taxon>Nitzschia</taxon>
    </lineage>
</organism>
<dbReference type="GO" id="GO:0008017">
    <property type="term" value="F:microtubule binding"/>
    <property type="evidence" value="ECO:0007669"/>
    <property type="project" value="InterPro"/>
</dbReference>
<sequence>MKRVFRSAKKADFSNKNDSVFPDSIPKSSLVSTSNPSKSDINSVNAPPHSGSTMSISSRSTASGVDPCESARNTPTSAKQFQPTRLQTNVQVCARIRPVLVSESKETDSFFKIPKRRTFLPIPSSRKSLTGITQSNNHSKRCPDETLVAWDVSGGSTTASQAAQIQKIQGRTHSYTLDKVFDSSITTQQIYNESVHPLVQAAMEGYHSTVLAYGQTSTGKTYTMTGTKESPGLIALCIKDCFRFVQQNEEPREYLFRLSYLEVYKEHIRDLLNAKTPPEPVRLFDGPNGLIIRGMKEEVVTSAQQVFQLLQQGEQRRQVGATHMNQHSSRSHVMVRLWIESLGGDQDENTRISSLSLVDLAGSESVRLNGAERREEGHYINKSLMTLGQVVLSLSDLSSNNGVNKNGKEQHIPYRDSKLTRLLQPSLSGNAQMLLLCCISPLASHLEESHNTFKFATRAKRIEQKATIQTVQDKDETLLQTYRDEIEDLKQQLAEAKEQKRQLLELQSVSSASKILSSTPKTLGALNYGEMETATEEIQELVEAIQNMEKLILKSRPHSSLEETLPVSSMLDVTLESLLQSDDEGTDDDEEMLVDEHIGRMKSDVGICVKPSTSSRSPAGDTEDELHSELTRIRGLLGSVLQRRGVVASQTTSPEKEEVRNHLVFATPPRLPQTPDRSLSEELDAAMPFDEQIEREEKKAEVETLRKQLEEYERATTMRKADSSFLQKQLQEKDKLLEEVSNLLEAVEQRQAQLENENALLKQEVDSLKKRRSGTSINRQ</sequence>
<proteinExistence type="inferred from homology"/>
<evidence type="ECO:0000256" key="7">
    <source>
        <dbReference type="SAM" id="Coils"/>
    </source>
</evidence>
<dbReference type="OrthoDB" id="3176171at2759"/>
<evidence type="ECO:0000256" key="8">
    <source>
        <dbReference type="SAM" id="MobiDB-lite"/>
    </source>
</evidence>
<evidence type="ECO:0000256" key="1">
    <source>
        <dbReference type="ARBA" id="ARBA00022741"/>
    </source>
</evidence>
<dbReference type="PANTHER" id="PTHR47968">
    <property type="entry name" value="CENTROMERE PROTEIN E"/>
    <property type="match status" value="1"/>
</dbReference>
<keyword evidence="11" id="KW-1185">Reference proteome</keyword>
<evidence type="ECO:0000256" key="2">
    <source>
        <dbReference type="ARBA" id="ARBA00022840"/>
    </source>
</evidence>
<feature type="region of interest" description="Disordered" evidence="8">
    <location>
        <begin position="1"/>
        <end position="83"/>
    </location>
</feature>
<dbReference type="InterPro" id="IPR027640">
    <property type="entry name" value="Kinesin-like_fam"/>
</dbReference>
<keyword evidence="1 5" id="KW-0547">Nucleotide-binding</keyword>
<evidence type="ECO:0000259" key="9">
    <source>
        <dbReference type="PROSITE" id="PS50067"/>
    </source>
</evidence>
<keyword evidence="3 7" id="KW-0175">Coiled coil</keyword>
<keyword evidence="4 5" id="KW-0505">Motor protein</keyword>
<dbReference type="AlphaFoldDB" id="A0A9K3PUK5"/>
<dbReference type="GO" id="GO:0003777">
    <property type="term" value="F:microtubule motor activity"/>
    <property type="evidence" value="ECO:0007669"/>
    <property type="project" value="InterPro"/>
</dbReference>
<dbReference type="PROSITE" id="PS50067">
    <property type="entry name" value="KINESIN_MOTOR_2"/>
    <property type="match status" value="1"/>
</dbReference>
<dbReference type="Proteomes" id="UP000693970">
    <property type="component" value="Unassembled WGS sequence"/>
</dbReference>
<feature type="binding site" evidence="5">
    <location>
        <begin position="214"/>
        <end position="221"/>
    </location>
    <ligand>
        <name>ATP</name>
        <dbReference type="ChEBI" id="CHEBI:30616"/>
    </ligand>
</feature>
<dbReference type="PANTHER" id="PTHR47968:SF75">
    <property type="entry name" value="CENTROMERE-ASSOCIATED PROTEIN E"/>
    <property type="match status" value="1"/>
</dbReference>
<evidence type="ECO:0000313" key="10">
    <source>
        <dbReference type="EMBL" id="KAG7360088.1"/>
    </source>
</evidence>
<dbReference type="InterPro" id="IPR019821">
    <property type="entry name" value="Kinesin_motor_CS"/>
</dbReference>
<dbReference type="SMART" id="SM00129">
    <property type="entry name" value="KISc"/>
    <property type="match status" value="1"/>
</dbReference>
<feature type="compositionally biased region" description="Low complexity" evidence="8">
    <location>
        <begin position="50"/>
        <end position="64"/>
    </location>
</feature>
<dbReference type="InterPro" id="IPR001752">
    <property type="entry name" value="Kinesin_motor_dom"/>
</dbReference>
<feature type="compositionally biased region" description="Polar residues" evidence="8">
    <location>
        <begin position="71"/>
        <end position="83"/>
    </location>
</feature>
<comment type="caution">
    <text evidence="10">The sequence shown here is derived from an EMBL/GenBank/DDBJ whole genome shotgun (WGS) entry which is preliminary data.</text>
</comment>
<evidence type="ECO:0000256" key="5">
    <source>
        <dbReference type="PROSITE-ProRule" id="PRU00283"/>
    </source>
</evidence>
<dbReference type="GO" id="GO:0005524">
    <property type="term" value="F:ATP binding"/>
    <property type="evidence" value="ECO:0007669"/>
    <property type="project" value="UniProtKB-UniRule"/>
</dbReference>
<reference evidence="10" key="2">
    <citation type="submission" date="2021-04" db="EMBL/GenBank/DDBJ databases">
        <authorList>
            <person name="Podell S."/>
        </authorList>
    </citation>
    <scope>NUCLEOTIDE SEQUENCE</scope>
    <source>
        <strain evidence="10">Hildebrandi</strain>
    </source>
</reference>
<dbReference type="EMBL" id="JAGRRH010000013">
    <property type="protein sequence ID" value="KAG7360088.1"/>
    <property type="molecule type" value="Genomic_DNA"/>
</dbReference>
<keyword evidence="2 5" id="KW-0067">ATP-binding</keyword>
<dbReference type="Pfam" id="PF00225">
    <property type="entry name" value="Kinesin"/>
    <property type="match status" value="1"/>
</dbReference>
<evidence type="ECO:0000256" key="4">
    <source>
        <dbReference type="ARBA" id="ARBA00023175"/>
    </source>
</evidence>
<feature type="coiled-coil region" evidence="7">
    <location>
        <begin position="472"/>
        <end position="551"/>
    </location>
</feature>
<feature type="domain" description="Kinesin motor" evidence="9">
    <location>
        <begin position="89"/>
        <end position="462"/>
    </location>
</feature>
<gene>
    <name evidence="10" type="ORF">IV203_035187</name>
</gene>